<dbReference type="AlphaFoldDB" id="A0A7W8N2Z8"/>
<organism evidence="2 3">
    <name type="scientific">Tunturiibacter lichenicola</name>
    <dbReference type="NCBI Taxonomy" id="2051959"/>
    <lineage>
        <taxon>Bacteria</taxon>
        <taxon>Pseudomonadati</taxon>
        <taxon>Acidobacteriota</taxon>
        <taxon>Terriglobia</taxon>
        <taxon>Terriglobales</taxon>
        <taxon>Acidobacteriaceae</taxon>
        <taxon>Tunturiibacter</taxon>
    </lineage>
</organism>
<comment type="caution">
    <text evidence="2">The sequence shown here is derived from an EMBL/GenBank/DDBJ whole genome shotgun (WGS) entry which is preliminary data.</text>
</comment>
<proteinExistence type="predicted"/>
<dbReference type="Pfam" id="PF04326">
    <property type="entry name" value="SLFN_AlbA_2"/>
    <property type="match status" value="1"/>
</dbReference>
<sequence length="432" mass="48886">MESLSPSHFSQGELEKIFSFESSSSVRLNSRENGRLEFKEQFNLGSVDEYAKTGAAFANAQGGYIVFGVKDAPRELVGLKSEHFNTFDSAKLTNALNERFSPEIRWEPHTHLVRNLKVGILYFAEATQKPVVCTKNSGCLHQGAIYYRYRGRSEAIRYAELRRLLDDDKAKERNLWMKQIRKIAEVGVENAAILDLESGEVSGGKGRFYIGEELLPKLQFIREGEFVESDGAMALRLLGDLQSTEGLFVHSTVEVPVPIREAQIISAFLRRQSVLSPTEYLKAICFEQSYYHPVYYFILQTTETIDGIIPLLKGLEVRGNVRDKLIERLRHPNERLAIGSLTSSNPTAVERRAIVAHLRTKSLTPETILAGTTRFFEALTHTDSVDFDQTYLFALLADLILPKLSQLEQLERSAFRKALCHLDLTWYKAALS</sequence>
<dbReference type="Gene3D" id="3.30.950.30">
    <property type="entry name" value="Schlafen, AAA domain"/>
    <property type="match status" value="1"/>
</dbReference>
<evidence type="ECO:0000313" key="3">
    <source>
        <dbReference type="Proteomes" id="UP000569092"/>
    </source>
</evidence>
<evidence type="ECO:0000313" key="2">
    <source>
        <dbReference type="EMBL" id="MBB5343922.1"/>
    </source>
</evidence>
<gene>
    <name evidence="2" type="ORF">HDF10_001901</name>
</gene>
<dbReference type="InterPro" id="IPR038461">
    <property type="entry name" value="Schlafen_AlbA_2_dom_sf"/>
</dbReference>
<accession>A0A7W8N2Z8</accession>
<evidence type="ECO:0000259" key="1">
    <source>
        <dbReference type="Pfam" id="PF04326"/>
    </source>
</evidence>
<dbReference type="Proteomes" id="UP000569092">
    <property type="component" value="Unassembled WGS sequence"/>
</dbReference>
<feature type="domain" description="Schlafen AlbA-2" evidence="1">
    <location>
        <begin position="32"/>
        <end position="155"/>
    </location>
</feature>
<dbReference type="PANTHER" id="PTHR30595">
    <property type="entry name" value="GLPR-RELATED TRANSCRIPTIONAL REPRESSOR"/>
    <property type="match status" value="1"/>
</dbReference>
<name>A0A7W8N2Z8_9BACT</name>
<dbReference type="InterPro" id="IPR007421">
    <property type="entry name" value="Schlafen_AlbA_2_dom"/>
</dbReference>
<reference evidence="2 3" key="1">
    <citation type="submission" date="2020-08" db="EMBL/GenBank/DDBJ databases">
        <title>Genomic Encyclopedia of Type Strains, Phase IV (KMG-V): Genome sequencing to study the core and pangenomes of soil and plant-associated prokaryotes.</title>
        <authorList>
            <person name="Whitman W."/>
        </authorList>
    </citation>
    <scope>NUCLEOTIDE SEQUENCE [LARGE SCALE GENOMIC DNA]</scope>
    <source>
        <strain evidence="2 3">M8US30</strain>
    </source>
</reference>
<dbReference type="EMBL" id="JACHDZ010000003">
    <property type="protein sequence ID" value="MBB5343922.1"/>
    <property type="molecule type" value="Genomic_DNA"/>
</dbReference>
<dbReference type="PANTHER" id="PTHR30595:SF6">
    <property type="entry name" value="SCHLAFEN ALBA-2 DOMAIN-CONTAINING PROTEIN"/>
    <property type="match status" value="1"/>
</dbReference>
<protein>
    <recommendedName>
        <fullName evidence="1">Schlafen AlbA-2 domain-containing protein</fullName>
    </recommendedName>
</protein>